<dbReference type="Proteomes" id="UP000499080">
    <property type="component" value="Unassembled WGS sequence"/>
</dbReference>
<evidence type="ECO:0000313" key="2">
    <source>
        <dbReference type="EMBL" id="GBN29718.1"/>
    </source>
</evidence>
<evidence type="ECO:0000313" key="3">
    <source>
        <dbReference type="Proteomes" id="UP000499080"/>
    </source>
</evidence>
<comment type="caution">
    <text evidence="2">The sequence shown here is derived from an EMBL/GenBank/DDBJ whole genome shotgun (WGS) entry which is preliminary data.</text>
</comment>
<organism evidence="2 3">
    <name type="scientific">Araneus ventricosus</name>
    <name type="common">Orbweaver spider</name>
    <name type="synonym">Epeira ventricosa</name>
    <dbReference type="NCBI Taxonomy" id="182803"/>
    <lineage>
        <taxon>Eukaryota</taxon>
        <taxon>Metazoa</taxon>
        <taxon>Ecdysozoa</taxon>
        <taxon>Arthropoda</taxon>
        <taxon>Chelicerata</taxon>
        <taxon>Arachnida</taxon>
        <taxon>Araneae</taxon>
        <taxon>Araneomorphae</taxon>
        <taxon>Entelegynae</taxon>
        <taxon>Araneoidea</taxon>
        <taxon>Araneidae</taxon>
        <taxon>Araneus</taxon>
    </lineage>
</organism>
<name>A0A4Y2MRD6_ARAVE</name>
<feature type="compositionally biased region" description="Basic and acidic residues" evidence="1">
    <location>
        <begin position="41"/>
        <end position="51"/>
    </location>
</feature>
<accession>A0A4Y2MRD6</accession>
<feature type="region of interest" description="Disordered" evidence="1">
    <location>
        <begin position="105"/>
        <end position="133"/>
    </location>
</feature>
<proteinExistence type="predicted"/>
<feature type="region of interest" description="Disordered" evidence="1">
    <location>
        <begin position="1"/>
        <end position="58"/>
    </location>
</feature>
<evidence type="ECO:0000256" key="1">
    <source>
        <dbReference type="SAM" id="MobiDB-lite"/>
    </source>
</evidence>
<keyword evidence="3" id="KW-1185">Reference proteome</keyword>
<gene>
    <name evidence="2" type="ORF">AVEN_94107_1</name>
</gene>
<protein>
    <submittedName>
        <fullName evidence="2">Uncharacterized protein</fullName>
    </submittedName>
</protein>
<reference evidence="2 3" key="1">
    <citation type="journal article" date="2019" name="Sci. Rep.">
        <title>Orb-weaving spider Araneus ventricosus genome elucidates the spidroin gene catalogue.</title>
        <authorList>
            <person name="Kono N."/>
            <person name="Nakamura H."/>
            <person name="Ohtoshi R."/>
            <person name="Moran D.A.P."/>
            <person name="Shinohara A."/>
            <person name="Yoshida Y."/>
            <person name="Fujiwara M."/>
            <person name="Mori M."/>
            <person name="Tomita M."/>
            <person name="Arakawa K."/>
        </authorList>
    </citation>
    <scope>NUCLEOTIDE SEQUENCE [LARGE SCALE GENOMIC DNA]</scope>
</reference>
<dbReference type="EMBL" id="BGPR01007812">
    <property type="protein sequence ID" value="GBN29718.1"/>
    <property type="molecule type" value="Genomic_DNA"/>
</dbReference>
<sequence>MSKLKKKPEGEGRGEWSDDAMKLVNARGSGLVERSPLRGQRTPDSKPDSTECRPMPRCLMPLRQPNRLNGHRNSAMFVGLFHVKSYEVIERPPAVVFRKFGERVPAQVSSSSSDKKITTPVSKYPSCCSKTGR</sequence>
<dbReference type="AlphaFoldDB" id="A0A4Y2MRD6"/>
<feature type="compositionally biased region" description="Basic and acidic residues" evidence="1">
    <location>
        <begin position="7"/>
        <end position="21"/>
    </location>
</feature>